<feature type="transmembrane region" description="Helical" evidence="1">
    <location>
        <begin position="15"/>
        <end position="34"/>
    </location>
</feature>
<evidence type="ECO:0000256" key="1">
    <source>
        <dbReference type="SAM" id="Phobius"/>
    </source>
</evidence>
<sequence>MDFDVRPYNFTSATTSWLILLAILAALGLVLPLASLAGRGGAAGLVDFRRGLISYLEDLFSLSFRRIAALASLTLKEAVRRKALLVFVMFAVLLMFAGWFITDSNERAELQVSVHVTFLLTAISWLLLPALIFLSCWALPEDIRLRSLHTVVTKPARRMEIVIGRMAGLGVVVAILLVVMGVIGQFWLSRRIPENARSALQCRVPLFGELYFISSEGQPQETGLNVGDVWAYRSHIPGNSRARAVYVFRGVDESALTRNDKGEEELLLECRFEAFRTVKGSESSIVKGISAQYTLSVNPREEAFGMLAQSEATRAIADALREGQYNTASAELKKLTERIRTAPGELRPADYFGLHFGMFVSGTVLDNRKDAALGNLGKLFIEAALTGEGVTAALQQQERGAKVEIPYEAFAAKLDLVADGLTERSAVLMETLQRMEVPLPSFNVSEYHDLDESSTNLTRVPRRLRFVADYETLGRFLAAEIARKNDAGGLLADGGLKASLTEELVKESKISQLNAERLVAVLGEQLTAGTLAVDAGKLKVADGRSWYVFFDDLIRREQLVSEDTEGWMIEKDLLQDLIQDQNGDRYLRVEVACINDQMYLGMARPDLFIRKADQPFWVGYWKAILSILLMLLLIIVLGVTVSCVVKGPVALLFTLTFFIVGQFFHDFMIRKLAGVEKGTGTVESMILIAQHRNPEVGMDVSEATLNVVRAADQGLDGVLRGFSMIVPDFAVFNRASMYVENRFDVPFRDVLLPSVVVFFGFLIPCILIGGALLKFRELEAK</sequence>
<gene>
    <name evidence="2" type="ORF">E3A20_12750</name>
</gene>
<protein>
    <recommendedName>
        <fullName evidence="4">ABC transporter permease</fullName>
    </recommendedName>
</protein>
<keyword evidence="3" id="KW-1185">Reference proteome</keyword>
<name>A0A5C6M4F5_9PLAN</name>
<feature type="transmembrane region" description="Helical" evidence="1">
    <location>
        <begin position="648"/>
        <end position="665"/>
    </location>
</feature>
<feature type="transmembrane region" description="Helical" evidence="1">
    <location>
        <begin position="620"/>
        <end position="641"/>
    </location>
</feature>
<organism evidence="2 3">
    <name type="scientific">Planctomyces bekefii</name>
    <dbReference type="NCBI Taxonomy" id="1653850"/>
    <lineage>
        <taxon>Bacteria</taxon>
        <taxon>Pseudomonadati</taxon>
        <taxon>Planctomycetota</taxon>
        <taxon>Planctomycetia</taxon>
        <taxon>Planctomycetales</taxon>
        <taxon>Planctomycetaceae</taxon>
        <taxon>Planctomyces</taxon>
    </lineage>
</organism>
<dbReference type="PANTHER" id="PTHR43471:SF10">
    <property type="entry name" value="SLL1107 PROTEIN"/>
    <property type="match status" value="1"/>
</dbReference>
<feature type="transmembrane region" description="Helical" evidence="1">
    <location>
        <begin position="167"/>
        <end position="188"/>
    </location>
</feature>
<reference evidence="2 3" key="2">
    <citation type="submission" date="2019-08" db="EMBL/GenBank/DDBJ databases">
        <authorList>
            <person name="Henke P."/>
        </authorList>
    </citation>
    <scope>NUCLEOTIDE SEQUENCE [LARGE SCALE GENOMIC DNA]</scope>
    <source>
        <strain evidence="2">Phe10_nw2017</strain>
    </source>
</reference>
<keyword evidence="1" id="KW-0812">Transmembrane</keyword>
<evidence type="ECO:0000313" key="3">
    <source>
        <dbReference type="Proteomes" id="UP000321083"/>
    </source>
</evidence>
<dbReference type="Proteomes" id="UP000321083">
    <property type="component" value="Unassembled WGS sequence"/>
</dbReference>
<feature type="transmembrane region" description="Helical" evidence="1">
    <location>
        <begin position="750"/>
        <end position="773"/>
    </location>
</feature>
<keyword evidence="1" id="KW-0472">Membrane</keyword>
<dbReference type="PANTHER" id="PTHR43471">
    <property type="entry name" value="ABC TRANSPORTER PERMEASE"/>
    <property type="match status" value="1"/>
</dbReference>
<accession>A0A5C6M4F5</accession>
<feature type="transmembrane region" description="Helical" evidence="1">
    <location>
        <begin position="114"/>
        <end position="139"/>
    </location>
</feature>
<proteinExistence type="predicted"/>
<comment type="caution">
    <text evidence="2">The sequence shown here is derived from an EMBL/GenBank/DDBJ whole genome shotgun (WGS) entry which is preliminary data.</text>
</comment>
<evidence type="ECO:0008006" key="4">
    <source>
        <dbReference type="Google" id="ProtNLM"/>
    </source>
</evidence>
<dbReference type="AlphaFoldDB" id="A0A5C6M4F5"/>
<reference evidence="2 3" key="1">
    <citation type="submission" date="2019-08" db="EMBL/GenBank/DDBJ databases">
        <title>100 year-old enigma solved: identification of Planctomyces bekefii, the type genus and species of the phylum Planctomycetes.</title>
        <authorList>
            <person name="Svetlana D.N."/>
            <person name="Overmann J."/>
        </authorList>
    </citation>
    <scope>NUCLEOTIDE SEQUENCE [LARGE SCALE GENOMIC DNA]</scope>
    <source>
        <strain evidence="2">Phe10_nw2017</strain>
    </source>
</reference>
<dbReference type="EMBL" id="SRHE01000228">
    <property type="protein sequence ID" value="TWW09596.1"/>
    <property type="molecule type" value="Genomic_DNA"/>
</dbReference>
<evidence type="ECO:0000313" key="2">
    <source>
        <dbReference type="EMBL" id="TWW09596.1"/>
    </source>
</evidence>
<keyword evidence="1" id="KW-1133">Transmembrane helix</keyword>
<feature type="transmembrane region" description="Helical" evidence="1">
    <location>
        <begin position="83"/>
        <end position="102"/>
    </location>
</feature>